<dbReference type="EMBL" id="QKYT01000705">
    <property type="protein sequence ID" value="RIA82099.1"/>
    <property type="molecule type" value="Genomic_DNA"/>
</dbReference>
<evidence type="ECO:0000313" key="1">
    <source>
        <dbReference type="EMBL" id="RIA82099.1"/>
    </source>
</evidence>
<organism evidence="1 2">
    <name type="scientific">Glomus cerebriforme</name>
    <dbReference type="NCBI Taxonomy" id="658196"/>
    <lineage>
        <taxon>Eukaryota</taxon>
        <taxon>Fungi</taxon>
        <taxon>Fungi incertae sedis</taxon>
        <taxon>Mucoromycota</taxon>
        <taxon>Glomeromycotina</taxon>
        <taxon>Glomeromycetes</taxon>
        <taxon>Glomerales</taxon>
        <taxon>Glomeraceae</taxon>
        <taxon>Glomus</taxon>
    </lineage>
</organism>
<dbReference type="AlphaFoldDB" id="A0A397SB71"/>
<keyword evidence="2" id="KW-1185">Reference proteome</keyword>
<reference evidence="1 2" key="1">
    <citation type="submission" date="2018-06" db="EMBL/GenBank/DDBJ databases">
        <title>Comparative genomics reveals the genomic features of Rhizophagus irregularis, R. cerebriforme, R. diaphanum and Gigaspora rosea, and their symbiotic lifestyle signature.</title>
        <authorList>
            <person name="Morin E."/>
            <person name="San Clemente H."/>
            <person name="Chen E.C.H."/>
            <person name="De La Providencia I."/>
            <person name="Hainaut M."/>
            <person name="Kuo A."/>
            <person name="Kohler A."/>
            <person name="Murat C."/>
            <person name="Tang N."/>
            <person name="Roy S."/>
            <person name="Loubradou J."/>
            <person name="Henrissat B."/>
            <person name="Grigoriev I.V."/>
            <person name="Corradi N."/>
            <person name="Roux C."/>
            <person name="Martin F.M."/>
        </authorList>
    </citation>
    <scope>NUCLEOTIDE SEQUENCE [LARGE SCALE GENOMIC DNA]</scope>
    <source>
        <strain evidence="1 2">DAOM 227022</strain>
    </source>
</reference>
<dbReference type="OrthoDB" id="2378254at2759"/>
<name>A0A397SB71_9GLOM</name>
<evidence type="ECO:0008006" key="3">
    <source>
        <dbReference type="Google" id="ProtNLM"/>
    </source>
</evidence>
<proteinExistence type="predicted"/>
<dbReference type="Proteomes" id="UP000265703">
    <property type="component" value="Unassembled WGS sequence"/>
</dbReference>
<feature type="non-terminal residue" evidence="1">
    <location>
        <position position="1"/>
    </location>
</feature>
<feature type="non-terminal residue" evidence="1">
    <location>
        <position position="199"/>
    </location>
</feature>
<comment type="caution">
    <text evidence="1">The sequence shown here is derived from an EMBL/GenBank/DDBJ whole genome shotgun (WGS) entry which is preliminary data.</text>
</comment>
<accession>A0A397SB71</accession>
<gene>
    <name evidence="1" type="ORF">C1645_669753</name>
</gene>
<evidence type="ECO:0000313" key="2">
    <source>
        <dbReference type="Proteomes" id="UP000265703"/>
    </source>
</evidence>
<sequence>IISVALFFGVFFGINYPEIKRSEYVPTICQSLFATVSPRFCCDLDCSCNYAKPGLPECESLVSQSESLSTTACDQNSTLCPKSANCYNNCKIGHYKNCNSCKYVNHGNCKMNCVKCYDVKLNVMYNVNDQQQNSTYIQNFRSLNDANDFLNSHKPYNIFWCYYNPSSIIEVVLDRNFTTWKWVLFAFSAFPLFCWLIIL</sequence>
<protein>
    <recommendedName>
        <fullName evidence="3">TNFR-Cys domain-containing protein</fullName>
    </recommendedName>
</protein>